<name>A0A2T3P3I6_9GAMM</name>
<dbReference type="PROSITE" id="PS50111">
    <property type="entry name" value="CHEMOTAXIS_TRANSDUC_2"/>
    <property type="match status" value="1"/>
</dbReference>
<proteinExistence type="inferred from homology"/>
<reference evidence="8 9" key="1">
    <citation type="submission" date="2018-01" db="EMBL/GenBank/DDBJ databases">
        <title>Whole genome sequencing of Histamine producing bacteria.</title>
        <authorList>
            <person name="Butler K."/>
        </authorList>
    </citation>
    <scope>NUCLEOTIDE SEQUENCE [LARGE SCALE GENOMIC DNA]</scope>
    <source>
        <strain evidence="8 9">DSM 24669</strain>
    </source>
</reference>
<comment type="similarity">
    <text evidence="3">Belongs to the methyl-accepting chemotaxis (MCP) protein family.</text>
</comment>
<evidence type="ECO:0000256" key="5">
    <source>
        <dbReference type="SAM" id="Phobius"/>
    </source>
</evidence>
<dbReference type="SMART" id="SM00283">
    <property type="entry name" value="MA"/>
    <property type="match status" value="1"/>
</dbReference>
<dbReference type="EMBL" id="PYLZ01000010">
    <property type="protein sequence ID" value="PSW23053.1"/>
    <property type="molecule type" value="Genomic_DNA"/>
</dbReference>
<feature type="domain" description="Methyl-accepting transducer" evidence="6">
    <location>
        <begin position="271"/>
        <end position="507"/>
    </location>
</feature>
<keyword evidence="9" id="KW-1185">Reference proteome</keyword>
<dbReference type="GO" id="GO:0016020">
    <property type="term" value="C:membrane"/>
    <property type="evidence" value="ECO:0007669"/>
    <property type="project" value="UniProtKB-SubCell"/>
</dbReference>
<evidence type="ECO:0000259" key="7">
    <source>
        <dbReference type="PROSITE" id="PS50885"/>
    </source>
</evidence>
<dbReference type="GO" id="GO:0007165">
    <property type="term" value="P:signal transduction"/>
    <property type="evidence" value="ECO:0007669"/>
    <property type="project" value="UniProtKB-KW"/>
</dbReference>
<dbReference type="STRING" id="680026.AB733_18835"/>
<evidence type="ECO:0000256" key="2">
    <source>
        <dbReference type="ARBA" id="ARBA00023224"/>
    </source>
</evidence>
<accession>A0A2T3P3I6</accession>
<comment type="subcellular location">
    <subcellularLocation>
        <location evidence="1">Membrane</location>
    </subcellularLocation>
</comment>
<dbReference type="AlphaFoldDB" id="A0A2T3P3I6"/>
<dbReference type="InterPro" id="IPR003660">
    <property type="entry name" value="HAMP_dom"/>
</dbReference>
<dbReference type="SMART" id="SM00304">
    <property type="entry name" value="HAMP"/>
    <property type="match status" value="2"/>
</dbReference>
<dbReference type="InterPro" id="IPR024478">
    <property type="entry name" value="HlyB_4HB_MCP"/>
</dbReference>
<comment type="caution">
    <text evidence="8">The sequence shown here is derived from an EMBL/GenBank/DDBJ whole genome shotgun (WGS) entry which is preliminary data.</text>
</comment>
<evidence type="ECO:0000259" key="6">
    <source>
        <dbReference type="PROSITE" id="PS50111"/>
    </source>
</evidence>
<dbReference type="Proteomes" id="UP000240481">
    <property type="component" value="Unassembled WGS sequence"/>
</dbReference>
<keyword evidence="5" id="KW-0472">Membrane</keyword>
<dbReference type="FunFam" id="1.10.287.950:FF:000001">
    <property type="entry name" value="Methyl-accepting chemotaxis sensory transducer"/>
    <property type="match status" value="1"/>
</dbReference>
<dbReference type="Pfam" id="PF00015">
    <property type="entry name" value="MCPsignal"/>
    <property type="match status" value="1"/>
</dbReference>
<evidence type="ECO:0000256" key="4">
    <source>
        <dbReference type="PROSITE-ProRule" id="PRU00284"/>
    </source>
</evidence>
<dbReference type="Gene3D" id="1.10.287.950">
    <property type="entry name" value="Methyl-accepting chemotaxis protein"/>
    <property type="match status" value="1"/>
</dbReference>
<dbReference type="GO" id="GO:0006935">
    <property type="term" value="P:chemotaxis"/>
    <property type="evidence" value="ECO:0007669"/>
    <property type="project" value="UniProtKB-ARBA"/>
</dbReference>
<dbReference type="PANTHER" id="PTHR32089:SF120">
    <property type="entry name" value="METHYL-ACCEPTING CHEMOTAXIS PROTEIN TLPQ"/>
    <property type="match status" value="1"/>
</dbReference>
<dbReference type="SUPFAM" id="SSF58104">
    <property type="entry name" value="Methyl-accepting chemotaxis protein (MCP) signaling domain"/>
    <property type="match status" value="1"/>
</dbReference>
<evidence type="ECO:0000313" key="9">
    <source>
        <dbReference type="Proteomes" id="UP000240481"/>
    </source>
</evidence>
<keyword evidence="5" id="KW-1133">Transmembrane helix</keyword>
<evidence type="ECO:0000313" key="8">
    <source>
        <dbReference type="EMBL" id="PSW23053.1"/>
    </source>
</evidence>
<sequence>MMHYKNFSVGKKIGVVFFSIGLAVAALGYFLISEIAAIKNNLLDITDGAMPRIVLVQDLQTDIASLRMDEFFVLSNSNRDEVKTVLTSIEKANNNVSTVLEQLQSMSVSSEYRNQLQNVIRDWDIYVSSKDGFSSAIKNKDVVYANKVIYDSYQAFNTLQSSLDKLLNLAHEESLSEREQALDNVQQSNTFTLIGILLLIAFMLVMNLFLTRQICSPLSLVTALAGKIAAGDLTHSLNRENIGNDELGVLADSCITMQDHLRDLVNDISSSVTQLSAAIEEVSTVSTHTSDGMKHQQDELTMIATAMNQMQSTVQEVANNTEDASSAANKATEDANESTRVVTKNIEEIQRVAGVIEHAGEMVTQLEQDSASISMVVDVISGIAEQTNLLALNAAIEAARAGDQGRGFAVVADEVRTLAGRTSESTSEIIVIIEKLQQRAKDTGEATKESCVLIQSCVEQTELTGTHISQIEGGVNQIATMNMQIASACSEQSSVTEELSRNVENINESSHNVAAGAEQTSQACIELSQLATGLQGMIGRFKIV</sequence>
<keyword evidence="2 4" id="KW-0807">Transducer</keyword>
<feature type="domain" description="HAMP" evidence="7">
    <location>
        <begin position="212"/>
        <end position="266"/>
    </location>
</feature>
<feature type="transmembrane region" description="Helical" evidence="5">
    <location>
        <begin position="191"/>
        <end position="210"/>
    </location>
</feature>
<keyword evidence="5" id="KW-0812">Transmembrane</keyword>
<organism evidence="8 9">
    <name type="scientific">Photobacterium swingsii</name>
    <dbReference type="NCBI Taxonomy" id="680026"/>
    <lineage>
        <taxon>Bacteria</taxon>
        <taxon>Pseudomonadati</taxon>
        <taxon>Pseudomonadota</taxon>
        <taxon>Gammaproteobacteria</taxon>
        <taxon>Vibrionales</taxon>
        <taxon>Vibrionaceae</taxon>
        <taxon>Photobacterium</taxon>
    </lineage>
</organism>
<dbReference type="OrthoDB" id="7054443at2"/>
<gene>
    <name evidence="8" type="ORF">C9I94_17920</name>
</gene>
<dbReference type="Pfam" id="PF00672">
    <property type="entry name" value="HAMP"/>
    <property type="match status" value="1"/>
</dbReference>
<dbReference type="CDD" id="cd06225">
    <property type="entry name" value="HAMP"/>
    <property type="match status" value="1"/>
</dbReference>
<dbReference type="Pfam" id="PF12729">
    <property type="entry name" value="4HB_MCP_1"/>
    <property type="match status" value="1"/>
</dbReference>
<dbReference type="PROSITE" id="PS50885">
    <property type="entry name" value="HAMP"/>
    <property type="match status" value="1"/>
</dbReference>
<evidence type="ECO:0000256" key="3">
    <source>
        <dbReference type="ARBA" id="ARBA00029447"/>
    </source>
</evidence>
<evidence type="ECO:0000256" key="1">
    <source>
        <dbReference type="ARBA" id="ARBA00004370"/>
    </source>
</evidence>
<dbReference type="PANTHER" id="PTHR32089">
    <property type="entry name" value="METHYL-ACCEPTING CHEMOTAXIS PROTEIN MCPB"/>
    <property type="match status" value="1"/>
</dbReference>
<dbReference type="CDD" id="cd11386">
    <property type="entry name" value="MCP_signal"/>
    <property type="match status" value="1"/>
</dbReference>
<feature type="transmembrane region" description="Helical" evidence="5">
    <location>
        <begin position="12"/>
        <end position="32"/>
    </location>
</feature>
<protein>
    <submittedName>
        <fullName evidence="8">Methyl-accepting chemotaxis protein</fullName>
    </submittedName>
</protein>
<dbReference type="InterPro" id="IPR004089">
    <property type="entry name" value="MCPsignal_dom"/>
</dbReference>